<evidence type="ECO:0000256" key="1">
    <source>
        <dbReference type="SAM" id="Phobius"/>
    </source>
</evidence>
<dbReference type="OrthoDB" id="2382242at2"/>
<dbReference type="EMBL" id="CP021434">
    <property type="protein sequence ID" value="ARU59823.1"/>
    <property type="molecule type" value="Genomic_DNA"/>
</dbReference>
<gene>
    <name evidence="2" type="ORF">CBW65_01215</name>
</gene>
<reference evidence="3" key="1">
    <citation type="submission" date="2017-05" db="EMBL/GenBank/DDBJ databases">
        <authorList>
            <person name="Sung H."/>
        </authorList>
    </citation>
    <scope>NUCLEOTIDE SEQUENCE [LARGE SCALE GENOMIC DNA]</scope>
    <source>
        <strain evidence="3">AR23208</strain>
    </source>
</reference>
<organism evidence="2 3">
    <name type="scientific">Tumebacillus avium</name>
    <dbReference type="NCBI Taxonomy" id="1903704"/>
    <lineage>
        <taxon>Bacteria</taxon>
        <taxon>Bacillati</taxon>
        <taxon>Bacillota</taxon>
        <taxon>Bacilli</taxon>
        <taxon>Bacillales</taxon>
        <taxon>Alicyclobacillaceae</taxon>
        <taxon>Tumebacillus</taxon>
    </lineage>
</organism>
<protein>
    <submittedName>
        <fullName evidence="2">Uncharacterized protein</fullName>
    </submittedName>
</protein>
<dbReference type="Proteomes" id="UP000195437">
    <property type="component" value="Chromosome"/>
</dbReference>
<dbReference type="KEGG" id="tum:CBW65_01215"/>
<keyword evidence="1" id="KW-0812">Transmembrane</keyword>
<evidence type="ECO:0000313" key="3">
    <source>
        <dbReference type="Proteomes" id="UP000195437"/>
    </source>
</evidence>
<keyword evidence="1" id="KW-1133">Transmembrane helix</keyword>
<name>A0A1Y0IK54_9BACL</name>
<keyword evidence="1" id="KW-0472">Membrane</keyword>
<feature type="transmembrane region" description="Helical" evidence="1">
    <location>
        <begin position="15"/>
        <end position="35"/>
    </location>
</feature>
<dbReference type="RefSeq" id="WP_087455211.1">
    <property type="nucleotide sequence ID" value="NZ_CP021434.1"/>
</dbReference>
<proteinExistence type="predicted"/>
<accession>A0A1Y0IK54</accession>
<feature type="transmembrane region" description="Helical" evidence="1">
    <location>
        <begin position="41"/>
        <end position="60"/>
    </location>
</feature>
<sequence length="75" mass="8499">MSLWFQSPMPKKAQVFFFIYVLLIMTTFALVGITFSMFHYALAGILLLAAVLMTGIGFMIRKRVLRSMGAFDQAE</sequence>
<evidence type="ECO:0000313" key="2">
    <source>
        <dbReference type="EMBL" id="ARU59823.1"/>
    </source>
</evidence>
<dbReference type="AlphaFoldDB" id="A0A1Y0IK54"/>
<keyword evidence="3" id="KW-1185">Reference proteome</keyword>